<sequence length="468" mass="53361">MVSLPELSPTELSESQSERNAIHSRSTWRTDPLVGSPPPGYASADGPPAWHPKLTLYRLLVIFSIIGIGTAKAVTSCLNLAYTSITLEWILSVVLFLVLHVLGIYEDAHIRRMTWFFEVDYLDYLWDFLHRFARIHGPNYRSDEAIEGRISISNHPPMTGYRLLVTSTVLTVGMTKSGLVYWDCQTQNATLEWILELFIVTGLYWLGLYEASSMKVYPSLFHVDYLSKIAYSLSTGFWLSLHLMGMSLAVAWTYAFAFLAHVMYLTDVSMPPLDPFIVHMYKAPFLTLPIAVCATGPAFIFLLLRSLYRQSEPLRVFSSGRYLAKFFDPVGFHEKYCLPTLPSQPRERLFYLKRVLIRQVIKLPGNYFWFLMYFVTLVWCTWLPTGWIALLIVAIDSGWLLGWILASLVVVPAIGFYSYLVLYMLYAGFHAFLVDMKKDGSVDLLEVEVLVDKKDDSVVQLEDGDVPV</sequence>
<feature type="region of interest" description="Disordered" evidence="1">
    <location>
        <begin position="1"/>
        <end position="33"/>
    </location>
</feature>
<evidence type="ECO:0000256" key="2">
    <source>
        <dbReference type="SAM" id="Phobius"/>
    </source>
</evidence>
<dbReference type="HOGENOM" id="CLU_046566_0_0_1"/>
<dbReference type="Proteomes" id="UP000053424">
    <property type="component" value="Unassembled WGS sequence"/>
</dbReference>
<feature type="transmembrane region" description="Helical" evidence="2">
    <location>
        <begin position="285"/>
        <end position="304"/>
    </location>
</feature>
<feature type="transmembrane region" description="Helical" evidence="2">
    <location>
        <begin position="237"/>
        <end position="265"/>
    </location>
</feature>
<evidence type="ECO:0000313" key="3">
    <source>
        <dbReference type="EMBL" id="KIM40764.1"/>
    </source>
</evidence>
<accession>A0A0C3C965</accession>
<feature type="transmembrane region" description="Helical" evidence="2">
    <location>
        <begin position="193"/>
        <end position="211"/>
    </location>
</feature>
<keyword evidence="2" id="KW-0812">Transmembrane</keyword>
<proteinExistence type="predicted"/>
<feature type="transmembrane region" description="Helical" evidence="2">
    <location>
        <begin position="401"/>
        <end position="429"/>
    </location>
</feature>
<dbReference type="EMBL" id="KN831782">
    <property type="protein sequence ID" value="KIM40764.1"/>
    <property type="molecule type" value="Genomic_DNA"/>
</dbReference>
<reference evidence="4" key="2">
    <citation type="submission" date="2015-01" db="EMBL/GenBank/DDBJ databases">
        <title>Evolutionary Origins and Diversification of the Mycorrhizal Mutualists.</title>
        <authorList>
            <consortium name="DOE Joint Genome Institute"/>
            <consortium name="Mycorrhizal Genomics Consortium"/>
            <person name="Kohler A."/>
            <person name="Kuo A."/>
            <person name="Nagy L.G."/>
            <person name="Floudas D."/>
            <person name="Copeland A."/>
            <person name="Barry K.W."/>
            <person name="Cichocki N."/>
            <person name="Veneault-Fourrey C."/>
            <person name="LaButti K."/>
            <person name="Lindquist E.A."/>
            <person name="Lipzen A."/>
            <person name="Lundell T."/>
            <person name="Morin E."/>
            <person name="Murat C."/>
            <person name="Riley R."/>
            <person name="Ohm R."/>
            <person name="Sun H."/>
            <person name="Tunlid A."/>
            <person name="Henrissat B."/>
            <person name="Grigoriev I.V."/>
            <person name="Hibbett D.S."/>
            <person name="Martin F."/>
        </authorList>
    </citation>
    <scope>NUCLEOTIDE SEQUENCE [LARGE SCALE GENOMIC DNA]</scope>
    <source>
        <strain evidence="4">h7</strain>
    </source>
</reference>
<dbReference type="OrthoDB" id="3058001at2759"/>
<organism evidence="3 4">
    <name type="scientific">Hebeloma cylindrosporum</name>
    <dbReference type="NCBI Taxonomy" id="76867"/>
    <lineage>
        <taxon>Eukaryota</taxon>
        <taxon>Fungi</taxon>
        <taxon>Dikarya</taxon>
        <taxon>Basidiomycota</taxon>
        <taxon>Agaricomycotina</taxon>
        <taxon>Agaricomycetes</taxon>
        <taxon>Agaricomycetidae</taxon>
        <taxon>Agaricales</taxon>
        <taxon>Agaricineae</taxon>
        <taxon>Hymenogastraceae</taxon>
        <taxon>Hebeloma</taxon>
    </lineage>
</organism>
<dbReference type="AlphaFoldDB" id="A0A0C3C965"/>
<gene>
    <name evidence="3" type="ORF">M413DRAFT_28531</name>
</gene>
<keyword evidence="4" id="KW-1185">Reference proteome</keyword>
<feature type="transmembrane region" description="Helical" evidence="2">
    <location>
        <begin position="367"/>
        <end position="395"/>
    </location>
</feature>
<feature type="transmembrane region" description="Helical" evidence="2">
    <location>
        <begin position="161"/>
        <end position="181"/>
    </location>
</feature>
<feature type="transmembrane region" description="Helical" evidence="2">
    <location>
        <begin position="56"/>
        <end position="74"/>
    </location>
</feature>
<reference evidence="3 4" key="1">
    <citation type="submission" date="2014-04" db="EMBL/GenBank/DDBJ databases">
        <authorList>
            <consortium name="DOE Joint Genome Institute"/>
            <person name="Kuo A."/>
            <person name="Gay G."/>
            <person name="Dore J."/>
            <person name="Kohler A."/>
            <person name="Nagy L.G."/>
            <person name="Floudas D."/>
            <person name="Copeland A."/>
            <person name="Barry K.W."/>
            <person name="Cichocki N."/>
            <person name="Veneault-Fourrey C."/>
            <person name="LaButti K."/>
            <person name="Lindquist E.A."/>
            <person name="Lipzen A."/>
            <person name="Lundell T."/>
            <person name="Morin E."/>
            <person name="Murat C."/>
            <person name="Sun H."/>
            <person name="Tunlid A."/>
            <person name="Henrissat B."/>
            <person name="Grigoriev I.V."/>
            <person name="Hibbett D.S."/>
            <person name="Martin F."/>
            <person name="Nordberg H.P."/>
            <person name="Cantor M.N."/>
            <person name="Hua S.X."/>
        </authorList>
    </citation>
    <scope>NUCLEOTIDE SEQUENCE [LARGE SCALE GENOMIC DNA]</scope>
    <source>
        <strain evidence="4">h7</strain>
    </source>
</reference>
<evidence type="ECO:0000313" key="4">
    <source>
        <dbReference type="Proteomes" id="UP000053424"/>
    </source>
</evidence>
<keyword evidence="2" id="KW-0472">Membrane</keyword>
<name>A0A0C3C965_HEBCY</name>
<keyword evidence="2" id="KW-1133">Transmembrane helix</keyword>
<evidence type="ECO:0000256" key="1">
    <source>
        <dbReference type="SAM" id="MobiDB-lite"/>
    </source>
</evidence>
<feature type="transmembrane region" description="Helical" evidence="2">
    <location>
        <begin position="80"/>
        <end position="105"/>
    </location>
</feature>
<protein>
    <submittedName>
        <fullName evidence="3">Uncharacterized protein</fullName>
    </submittedName>
</protein>